<evidence type="ECO:0000313" key="2">
    <source>
        <dbReference type="EMBL" id="OUC42510.1"/>
    </source>
</evidence>
<name>A0A1Y3ECV2_9BILA</name>
<dbReference type="EMBL" id="LVZM01017430">
    <property type="protein sequence ID" value="OUC42510.1"/>
    <property type="molecule type" value="Genomic_DNA"/>
</dbReference>
<dbReference type="AlphaFoldDB" id="A0A1Y3ECV2"/>
<protein>
    <submittedName>
        <fullName evidence="2">Uncharacterized protein</fullName>
    </submittedName>
</protein>
<gene>
    <name evidence="2" type="ORF">D917_00298</name>
</gene>
<organism evidence="2 3">
    <name type="scientific">Trichinella nativa</name>
    <dbReference type="NCBI Taxonomy" id="6335"/>
    <lineage>
        <taxon>Eukaryota</taxon>
        <taxon>Metazoa</taxon>
        <taxon>Ecdysozoa</taxon>
        <taxon>Nematoda</taxon>
        <taxon>Enoplea</taxon>
        <taxon>Dorylaimia</taxon>
        <taxon>Trichinellida</taxon>
        <taxon>Trichinellidae</taxon>
        <taxon>Trichinella</taxon>
    </lineage>
</organism>
<dbReference type="Proteomes" id="UP000243006">
    <property type="component" value="Unassembled WGS sequence"/>
</dbReference>
<reference evidence="2 3" key="1">
    <citation type="submission" date="2015-04" db="EMBL/GenBank/DDBJ databases">
        <title>Draft genome of the roundworm Trichinella nativa.</title>
        <authorList>
            <person name="Mitreva M."/>
        </authorList>
    </citation>
    <scope>NUCLEOTIDE SEQUENCE [LARGE SCALE GENOMIC DNA]</scope>
    <source>
        <strain evidence="2 3">ISS45</strain>
    </source>
</reference>
<evidence type="ECO:0000313" key="3">
    <source>
        <dbReference type="Proteomes" id="UP000243006"/>
    </source>
</evidence>
<comment type="caution">
    <text evidence="2">The sequence shown here is derived from an EMBL/GenBank/DDBJ whole genome shotgun (WGS) entry which is preliminary data.</text>
</comment>
<proteinExistence type="predicted"/>
<accession>A0A1Y3ECV2</accession>
<feature type="region of interest" description="Disordered" evidence="1">
    <location>
        <begin position="198"/>
        <end position="229"/>
    </location>
</feature>
<sequence length="243" mass="28148">MFHIVRKLLRRHHQIQGRLSETSSNCADCEYVQFEDVISVEEFKTELSSALPSWFLRCRQSSLIATGDRLCSYFYRPERAPIVVDLSLKKIPKVSVDETILLSQNGSETAVKKFQFHFKQRPKLLKIVSNNLTNDKNLSVNKNTAVGSCPEMNDYDCQRKAMIWWYAKRKNLKRLLTPPGISIPDRLSHIENSLLSPMKKQSSAIPKHDDQVNISEQQSSSDDKQRSAELKEFRFSRQFLIKK</sequence>
<evidence type="ECO:0000256" key="1">
    <source>
        <dbReference type="SAM" id="MobiDB-lite"/>
    </source>
</evidence>